<name>A0A1G9HF24_9ACTN</name>
<evidence type="ECO:0000313" key="2">
    <source>
        <dbReference type="Proteomes" id="UP000199475"/>
    </source>
</evidence>
<dbReference type="AlphaFoldDB" id="A0A1G9HF24"/>
<sequence>MVNHTVVWAGVASRTHLVYGASWIRELTRQQPGDVTVEMMGSRTFFGDEAITPAVVADLLPDHVTVVPWSNAATPKDRQLWMLSVGAVGIKPWLRLHAKNPGRRFEVIVSDEGLGSYGNWFSRREAHRRQGVNEPWRSVRTSAVETATWALTSTRWPLHVETTKGWALNKPAADEFRRLAPEPEVADRVVFISQPWPELGIMDESEYLHHLDDVARASRAAGLEFVVLPHPGEPRRRFDHLDVAGGSEMAECNAKALGAKLLAGASSTAMLNLAAIHGIPAVRVGTPQLADLDRKLAPRQASLLSRYAAPSLSPEAFGRRLSQGLGF</sequence>
<evidence type="ECO:0000313" key="1">
    <source>
        <dbReference type="EMBL" id="SDL11455.1"/>
    </source>
</evidence>
<gene>
    <name evidence="1" type="ORF">SAMN04488242_0261</name>
</gene>
<organism evidence="1 2">
    <name type="scientific">Tessaracoccus oleiagri</name>
    <dbReference type="NCBI Taxonomy" id="686624"/>
    <lineage>
        <taxon>Bacteria</taxon>
        <taxon>Bacillati</taxon>
        <taxon>Actinomycetota</taxon>
        <taxon>Actinomycetes</taxon>
        <taxon>Propionibacteriales</taxon>
        <taxon>Propionibacteriaceae</taxon>
        <taxon>Tessaracoccus</taxon>
    </lineage>
</organism>
<dbReference type="Proteomes" id="UP000199475">
    <property type="component" value="Unassembled WGS sequence"/>
</dbReference>
<accession>A0A1G9HF24</accession>
<keyword evidence="2" id="KW-1185">Reference proteome</keyword>
<proteinExistence type="predicted"/>
<reference evidence="1 2" key="1">
    <citation type="submission" date="2016-10" db="EMBL/GenBank/DDBJ databases">
        <authorList>
            <person name="de Groot N.N."/>
        </authorList>
    </citation>
    <scope>NUCLEOTIDE SEQUENCE [LARGE SCALE GENOMIC DNA]</scope>
    <source>
        <strain evidence="1 2">CGMCC 1.9159</strain>
    </source>
</reference>
<dbReference type="EMBL" id="FNGP01000001">
    <property type="protein sequence ID" value="SDL11455.1"/>
    <property type="molecule type" value="Genomic_DNA"/>
</dbReference>
<protein>
    <submittedName>
        <fullName evidence="1">Uncharacterized protein</fullName>
    </submittedName>
</protein>
<dbReference type="STRING" id="686624.SAMN04488242_0261"/>